<dbReference type="EMBL" id="GEDV01000819">
    <property type="protein sequence ID" value="JAP87738.1"/>
    <property type="molecule type" value="Transcribed_RNA"/>
</dbReference>
<reference evidence="1" key="1">
    <citation type="journal article" date="2016" name="Ticks Tick Borne Dis.">
        <title>De novo assembly and annotation of the salivary gland transcriptome of Rhipicephalus appendiculatus male and female ticks during blood feeding.</title>
        <authorList>
            <person name="de Castro M.H."/>
            <person name="de Klerk D."/>
            <person name="Pienaar R."/>
            <person name="Latif A.A."/>
            <person name="Rees D.J."/>
            <person name="Mans B.J."/>
        </authorList>
    </citation>
    <scope>NUCLEOTIDE SEQUENCE</scope>
    <source>
        <tissue evidence="1">Salivary glands</tissue>
    </source>
</reference>
<proteinExistence type="predicted"/>
<dbReference type="AlphaFoldDB" id="A0A131Z9T9"/>
<evidence type="ECO:0000313" key="1">
    <source>
        <dbReference type="EMBL" id="JAP87738.1"/>
    </source>
</evidence>
<accession>A0A131Z9T9</accession>
<name>A0A131Z9T9_RHIAP</name>
<protein>
    <submittedName>
        <fullName evidence="1">Tick transposon</fullName>
    </submittedName>
</protein>
<sequence>KQTRRTKKRSSCVLLCSPRPPCAVFTFYDAVMLVLKSWKEHFNGITGWTMSVFSIKSPLKVVTAYLNKVPRTKLEGCCQQHEEAVEKLLISNNARLRLRMHLRQAMAKGALNTALNRHASKTCAGVSLH</sequence>
<feature type="non-terminal residue" evidence="1">
    <location>
        <position position="1"/>
    </location>
</feature>
<organism evidence="1">
    <name type="scientific">Rhipicephalus appendiculatus</name>
    <name type="common">Brown ear tick</name>
    <dbReference type="NCBI Taxonomy" id="34631"/>
    <lineage>
        <taxon>Eukaryota</taxon>
        <taxon>Metazoa</taxon>
        <taxon>Ecdysozoa</taxon>
        <taxon>Arthropoda</taxon>
        <taxon>Chelicerata</taxon>
        <taxon>Arachnida</taxon>
        <taxon>Acari</taxon>
        <taxon>Parasitiformes</taxon>
        <taxon>Ixodida</taxon>
        <taxon>Ixodoidea</taxon>
        <taxon>Ixodidae</taxon>
        <taxon>Rhipicephalinae</taxon>
        <taxon>Rhipicephalus</taxon>
        <taxon>Rhipicephalus</taxon>
    </lineage>
</organism>